<keyword evidence="2" id="KW-1185">Reference proteome</keyword>
<evidence type="ECO:0000313" key="2">
    <source>
        <dbReference type="Proteomes" id="UP001189429"/>
    </source>
</evidence>
<sequence>MFVSCDVAGVSGLVAHEVPDGLDLLDHGSGSRPAAAGFDRRRCPSCAAPRAAAAAQTCARLALSTPRRPASAAPQAAWPLEAARQAQLQAQRSPRLGLAVCPSGRLGQRRGGDLCGVRQTRQCRAQREACIGRYSSTPRQLGDII</sequence>
<reference evidence="1" key="1">
    <citation type="submission" date="2023-10" db="EMBL/GenBank/DDBJ databases">
        <authorList>
            <person name="Chen Y."/>
            <person name="Shah S."/>
            <person name="Dougan E. K."/>
            <person name="Thang M."/>
            <person name="Chan C."/>
        </authorList>
    </citation>
    <scope>NUCLEOTIDE SEQUENCE [LARGE SCALE GENOMIC DNA]</scope>
</reference>
<comment type="caution">
    <text evidence="1">The sequence shown here is derived from an EMBL/GenBank/DDBJ whole genome shotgun (WGS) entry which is preliminary data.</text>
</comment>
<organism evidence="1 2">
    <name type="scientific">Prorocentrum cordatum</name>
    <dbReference type="NCBI Taxonomy" id="2364126"/>
    <lineage>
        <taxon>Eukaryota</taxon>
        <taxon>Sar</taxon>
        <taxon>Alveolata</taxon>
        <taxon>Dinophyceae</taxon>
        <taxon>Prorocentrales</taxon>
        <taxon>Prorocentraceae</taxon>
        <taxon>Prorocentrum</taxon>
    </lineage>
</organism>
<evidence type="ECO:0000313" key="1">
    <source>
        <dbReference type="EMBL" id="CAK0839556.1"/>
    </source>
</evidence>
<name>A0ABN9T3L2_9DINO</name>
<gene>
    <name evidence="1" type="ORF">PCOR1329_LOCUS35209</name>
</gene>
<accession>A0ABN9T3L2</accession>
<dbReference type="Proteomes" id="UP001189429">
    <property type="component" value="Unassembled WGS sequence"/>
</dbReference>
<protein>
    <submittedName>
        <fullName evidence="1">Uncharacterized protein</fullName>
    </submittedName>
</protein>
<proteinExistence type="predicted"/>
<dbReference type="EMBL" id="CAUYUJ010014304">
    <property type="protein sequence ID" value="CAK0839556.1"/>
    <property type="molecule type" value="Genomic_DNA"/>
</dbReference>